<name>A0A8H4WS64_9HYPO</name>
<comment type="caution">
    <text evidence="2">The sequence shown here is derived from an EMBL/GenBank/DDBJ whole genome shotgun (WGS) entry which is preliminary data.</text>
</comment>
<sequence>MANTWYQYYGGQVLVLIRKRDGGLAGFQSGPGITQDLSLYQLRNVPLLGPRDFSSNAQSTSSIPSTQASTALDYSPSSNNNTPEASFKHMGLNQAPTSGLEFS</sequence>
<proteinExistence type="predicted"/>
<evidence type="ECO:0000256" key="1">
    <source>
        <dbReference type="SAM" id="MobiDB-lite"/>
    </source>
</evidence>
<dbReference type="Proteomes" id="UP000622797">
    <property type="component" value="Unassembled WGS sequence"/>
</dbReference>
<gene>
    <name evidence="2" type="ORF">FSARC_13839</name>
</gene>
<reference evidence="2" key="1">
    <citation type="journal article" date="2020" name="BMC Genomics">
        <title>Correction to: Identification and distribution of gene clusters required for synthesis of sphingolipid metabolism inhibitors in diverse species of the filamentous fungus Fusarium.</title>
        <authorList>
            <person name="Kim H.S."/>
            <person name="Lohmar J.M."/>
            <person name="Busman M."/>
            <person name="Brown D.W."/>
            <person name="Naumann T.A."/>
            <person name="Divon H.H."/>
            <person name="Lysoe E."/>
            <person name="Uhlig S."/>
            <person name="Proctor R.H."/>
        </authorList>
    </citation>
    <scope>NUCLEOTIDE SEQUENCE</scope>
    <source>
        <strain evidence="2">NRRL 20472</strain>
    </source>
</reference>
<protein>
    <submittedName>
        <fullName evidence="2">Uncharacterized protein</fullName>
    </submittedName>
</protein>
<feature type="region of interest" description="Disordered" evidence="1">
    <location>
        <begin position="51"/>
        <end position="103"/>
    </location>
</feature>
<evidence type="ECO:0000313" key="2">
    <source>
        <dbReference type="EMBL" id="KAF4948046.1"/>
    </source>
</evidence>
<feature type="compositionally biased region" description="Polar residues" evidence="1">
    <location>
        <begin position="53"/>
        <end position="84"/>
    </location>
</feature>
<dbReference type="AlphaFoldDB" id="A0A8H4WS64"/>
<dbReference type="OrthoDB" id="5106303at2759"/>
<dbReference type="EMBL" id="JABEXW010001071">
    <property type="protein sequence ID" value="KAF4948046.1"/>
    <property type="molecule type" value="Genomic_DNA"/>
</dbReference>
<keyword evidence="3" id="KW-1185">Reference proteome</keyword>
<evidence type="ECO:0000313" key="3">
    <source>
        <dbReference type="Proteomes" id="UP000622797"/>
    </source>
</evidence>
<organism evidence="2 3">
    <name type="scientific">Fusarium sarcochroum</name>
    <dbReference type="NCBI Taxonomy" id="1208366"/>
    <lineage>
        <taxon>Eukaryota</taxon>
        <taxon>Fungi</taxon>
        <taxon>Dikarya</taxon>
        <taxon>Ascomycota</taxon>
        <taxon>Pezizomycotina</taxon>
        <taxon>Sordariomycetes</taxon>
        <taxon>Hypocreomycetidae</taxon>
        <taxon>Hypocreales</taxon>
        <taxon>Nectriaceae</taxon>
        <taxon>Fusarium</taxon>
        <taxon>Fusarium lateritium species complex</taxon>
    </lineage>
</organism>
<accession>A0A8H4WS64</accession>
<reference evidence="2" key="2">
    <citation type="submission" date="2020-05" db="EMBL/GenBank/DDBJ databases">
        <authorList>
            <person name="Kim H.-S."/>
            <person name="Proctor R.H."/>
            <person name="Brown D.W."/>
        </authorList>
    </citation>
    <scope>NUCLEOTIDE SEQUENCE</scope>
    <source>
        <strain evidence="2">NRRL 20472</strain>
    </source>
</reference>